<dbReference type="Proteomes" id="UP000025047">
    <property type="component" value="Plasmid pLokhon02"/>
</dbReference>
<feature type="transmembrane region" description="Helical" evidence="1">
    <location>
        <begin position="34"/>
        <end position="53"/>
    </location>
</feature>
<feature type="transmembrane region" description="Helical" evidence="1">
    <location>
        <begin position="312"/>
        <end position="332"/>
    </location>
</feature>
<dbReference type="eggNOG" id="COG1835">
    <property type="taxonomic scope" value="Bacteria"/>
</dbReference>
<dbReference type="RefSeq" id="WP_017929744.1">
    <property type="nucleotide sequence ID" value="NZ_CM002676.1"/>
</dbReference>
<dbReference type="OrthoDB" id="9796461at2"/>
<feature type="transmembrane region" description="Helical" evidence="1">
    <location>
        <begin position="288"/>
        <end position="306"/>
    </location>
</feature>
<dbReference type="InterPro" id="IPR002656">
    <property type="entry name" value="Acyl_transf_3_dom"/>
</dbReference>
<evidence type="ECO:0000259" key="3">
    <source>
        <dbReference type="Pfam" id="PF19040"/>
    </source>
</evidence>
<feature type="transmembrane region" description="Helical" evidence="1">
    <location>
        <begin position="189"/>
        <end position="211"/>
    </location>
</feature>
<dbReference type="PATRIC" id="fig|1122180.6.peg.107"/>
<feature type="transmembrane region" description="Helical" evidence="1">
    <location>
        <begin position="74"/>
        <end position="93"/>
    </location>
</feature>
<accession>A0A017H978</accession>
<sequence length="671" mass="72256">MSQLSYRADIDGLRAVAVLPVVLFHLGVPAMAGGFVGVDVFFVISGFLITSIIRREIAEGQFSILRFYERRVRRILPALFVTIAVTLAISSLMQVPKDLLNTAQSAVAATLFASNVLFFLESGYFDASAYSKPLLHSWSLAIEEQFYILLPLLMIAVSRRRFGATGWIAAITLASFLLSAFATRSYPSAAYYLLPWRAWELGIGALLACVTGPALHSAALRGAVAGLGLALILGAVLLIDAATPFPGVAALAPVAGTAMIIHAGRFGPSPVSRLLGAAGPVWIGKLSYSLYLWHWPVIVFFVYWRFDMPDPVEGTALFALSLAAAALSLRYVERPFRKPGGPVPGLRLFAGAGATAALLLAVSGGLVLSRGLPGRLPGDLQRIAAFSEDFDPRSGPCFYVKTEEESWLDPCIYGDVTAGPPKVALWGDSHAPALVPALDQAGHDAGASVALYAKQGCPGFTDFQVYWTGNDHDCSRYLDEIIPAILNDPGIEVVVLSFRTPIYTQGWLDYGLAERGRRSITIGSRDTPLSPVAVEARLALFLDRLDGAVTALQAAGKRVILVYPTPEAGVQVPSALLRQALWQGAIGDLALPRDVFDARTAHSIAGFDRLAERHGLTTVRLDRALCDEMACRLVQDGIPVFRDNNHLSATAARNMAPHFRTVFETLRERGT</sequence>
<feature type="transmembrane region" description="Helical" evidence="1">
    <location>
        <begin position="245"/>
        <end position="267"/>
    </location>
</feature>
<dbReference type="AlphaFoldDB" id="A0A017H978"/>
<feature type="transmembrane region" description="Helical" evidence="1">
    <location>
        <begin position="218"/>
        <end position="239"/>
    </location>
</feature>
<geneLocation type="plasmid" evidence="4 5">
    <name>pLokhon02</name>
</geneLocation>
<keyword evidence="1" id="KW-0812">Transmembrane</keyword>
<evidence type="ECO:0000256" key="1">
    <source>
        <dbReference type="SAM" id="Phobius"/>
    </source>
</evidence>
<organism evidence="4 5">
    <name type="scientific">Limimaricola hongkongensis DSM 17492</name>
    <dbReference type="NCBI Taxonomy" id="1122180"/>
    <lineage>
        <taxon>Bacteria</taxon>
        <taxon>Pseudomonadati</taxon>
        <taxon>Pseudomonadota</taxon>
        <taxon>Alphaproteobacteria</taxon>
        <taxon>Rhodobacterales</taxon>
        <taxon>Paracoccaceae</taxon>
        <taxon>Limimaricola</taxon>
    </lineage>
</organism>
<dbReference type="GO" id="GO:0016020">
    <property type="term" value="C:membrane"/>
    <property type="evidence" value="ECO:0007669"/>
    <property type="project" value="TreeGrafter"/>
</dbReference>
<dbReference type="HOGENOM" id="CLU_005679_10_4_5"/>
<keyword evidence="5" id="KW-1185">Reference proteome</keyword>
<feature type="transmembrane region" description="Helical" evidence="1">
    <location>
        <begin position="162"/>
        <end position="183"/>
    </location>
</feature>
<keyword evidence="1" id="KW-1133">Transmembrane helix</keyword>
<name>A0A017H978_9RHOB</name>
<comment type="caution">
    <text evidence="4">The sequence shown here is derived from an EMBL/GenBank/DDBJ whole genome shotgun (WGS) entry which is preliminary data.</text>
</comment>
<protein>
    <submittedName>
        <fullName evidence="4">O-antigen acetylase</fullName>
    </submittedName>
</protein>
<dbReference type="InterPro" id="IPR043968">
    <property type="entry name" value="SGNH"/>
</dbReference>
<dbReference type="EMBL" id="APGJ01000010">
    <property type="protein sequence ID" value="EYD70349.1"/>
    <property type="molecule type" value="Genomic_DNA"/>
</dbReference>
<reference evidence="4 5" key="1">
    <citation type="submission" date="2013-03" db="EMBL/GenBank/DDBJ databases">
        <authorList>
            <person name="Fiebig A."/>
            <person name="Goeker M."/>
            <person name="Klenk H.-P.P."/>
        </authorList>
    </citation>
    <scope>NUCLEOTIDE SEQUENCE [LARGE SCALE GENOMIC DNA]</scope>
    <source>
        <strain evidence="4 5">DSM 17492</strain>
        <plasmid evidence="4 5">pLokhon02</plasmid>
    </source>
</reference>
<evidence type="ECO:0000313" key="4">
    <source>
        <dbReference type="EMBL" id="EYD70349.1"/>
    </source>
</evidence>
<dbReference type="PANTHER" id="PTHR23028">
    <property type="entry name" value="ACETYLTRANSFERASE"/>
    <property type="match status" value="1"/>
</dbReference>
<dbReference type="PANTHER" id="PTHR23028:SF53">
    <property type="entry name" value="ACYL_TRANSF_3 DOMAIN-CONTAINING PROTEIN"/>
    <property type="match status" value="1"/>
</dbReference>
<evidence type="ECO:0000313" key="5">
    <source>
        <dbReference type="Proteomes" id="UP000025047"/>
    </source>
</evidence>
<evidence type="ECO:0000259" key="2">
    <source>
        <dbReference type="Pfam" id="PF01757"/>
    </source>
</evidence>
<dbReference type="InterPro" id="IPR050879">
    <property type="entry name" value="Acyltransferase_3"/>
</dbReference>
<gene>
    <name evidence="4" type="ORF">Lokhon_00103</name>
</gene>
<dbReference type="Pfam" id="PF19040">
    <property type="entry name" value="SGNH"/>
    <property type="match status" value="1"/>
</dbReference>
<keyword evidence="4" id="KW-0614">Plasmid</keyword>
<keyword evidence="1" id="KW-0472">Membrane</keyword>
<dbReference type="GO" id="GO:0016747">
    <property type="term" value="F:acyltransferase activity, transferring groups other than amino-acyl groups"/>
    <property type="evidence" value="ECO:0007669"/>
    <property type="project" value="InterPro"/>
</dbReference>
<dbReference type="GO" id="GO:0009103">
    <property type="term" value="P:lipopolysaccharide biosynthetic process"/>
    <property type="evidence" value="ECO:0007669"/>
    <property type="project" value="TreeGrafter"/>
</dbReference>
<feature type="domain" description="SGNH" evidence="3">
    <location>
        <begin position="404"/>
        <end position="660"/>
    </location>
</feature>
<feature type="transmembrane region" description="Helical" evidence="1">
    <location>
        <begin position="344"/>
        <end position="368"/>
    </location>
</feature>
<dbReference type="Pfam" id="PF01757">
    <property type="entry name" value="Acyl_transf_3"/>
    <property type="match status" value="1"/>
</dbReference>
<proteinExistence type="predicted"/>
<feature type="transmembrane region" description="Helical" evidence="1">
    <location>
        <begin position="99"/>
        <end position="120"/>
    </location>
</feature>
<feature type="domain" description="Acyltransferase 3" evidence="2">
    <location>
        <begin position="8"/>
        <end position="327"/>
    </location>
</feature>